<dbReference type="Gene3D" id="1.10.10.1330">
    <property type="entry name" value="RNA polymerase sigma-54 factor, core-binding domain"/>
    <property type="match status" value="1"/>
</dbReference>
<evidence type="ECO:0000256" key="1">
    <source>
        <dbReference type="ARBA" id="ARBA00008798"/>
    </source>
</evidence>
<feature type="domain" description="RNA polymerase sigma factor 54 core-binding" evidence="13">
    <location>
        <begin position="122"/>
        <end position="313"/>
    </location>
</feature>
<dbReference type="NCBIfam" id="NF009118">
    <property type="entry name" value="PRK12469.1"/>
    <property type="match status" value="1"/>
</dbReference>
<proteinExistence type="inferred from homology"/>
<dbReference type="InterPro" id="IPR007634">
    <property type="entry name" value="RNA_pol_sigma_54_DNA-bd"/>
</dbReference>
<comment type="function">
    <text evidence="10">Sigma factors are initiation factors that promote the attachment of RNA polymerase to specific initiation sites and are then released.</text>
</comment>
<name>A0ABV3S5T2_9GAMM</name>
<evidence type="ECO:0000256" key="3">
    <source>
        <dbReference type="ARBA" id="ARBA00022478"/>
    </source>
</evidence>
<keyword evidence="15" id="KW-1185">Reference proteome</keyword>
<sequence length="487" mass="53959">MKQSLELRVSQQLTMTPQLQQAIRLLQLPAAELNLEIREALESNVMLEAEEEAESAFPNDETAAVDPPAIDPSETTLGSNAADASRLGEDMPIDERWEDPAAGATSFSAPDPARRDSLLDNQAGPEASLRDHLHWQVEMSSLSDRDRQIAEAVIDALDDQGHLTESSEELREALADDEEVELDDIQAVIAVIQHMDPVGVAARDAREALRIQLDALPGDTPCRDVARLAIAEDLSLLGPGQHATLRRRLGIDETVLAGVLSLIQQLDPHPGSGFGETRTEYVIPDCIVHRINGRWEVEVNPDASPRIRVNDYYASLVRRGDTSADNSLLRQHLQEARWLIKSLQSRSDTLQKVAECIVERQQGFLEHGEEAMQPLVLRDVATAIDMHESTVSRITSRKYMRTPQGTLEFKHFFSSHVPTADGGECSATAIRARIRRLVAAEDPARPLSDSRLTEILREEGINVARRTVAKYREVMGIASSTDRKRLV</sequence>
<protein>
    <recommendedName>
        <fullName evidence="2 10">RNA polymerase sigma-54 factor</fullName>
    </recommendedName>
</protein>
<evidence type="ECO:0000256" key="7">
    <source>
        <dbReference type="ARBA" id="ARBA00023082"/>
    </source>
</evidence>
<evidence type="ECO:0000256" key="5">
    <source>
        <dbReference type="ARBA" id="ARBA00022695"/>
    </source>
</evidence>
<keyword evidence="6 10" id="KW-0805">Transcription regulation</keyword>
<feature type="region of interest" description="Disordered" evidence="11">
    <location>
        <begin position="49"/>
        <end position="86"/>
    </location>
</feature>
<evidence type="ECO:0000313" key="14">
    <source>
        <dbReference type="EMBL" id="MEX0385483.1"/>
    </source>
</evidence>
<evidence type="ECO:0000313" key="15">
    <source>
        <dbReference type="Proteomes" id="UP001556653"/>
    </source>
</evidence>
<gene>
    <name evidence="14" type="ORF">V6X64_00550</name>
</gene>
<dbReference type="GO" id="GO:0003899">
    <property type="term" value="F:DNA-directed RNA polymerase activity"/>
    <property type="evidence" value="ECO:0007669"/>
    <property type="project" value="UniProtKB-EC"/>
</dbReference>
<evidence type="ECO:0000256" key="10">
    <source>
        <dbReference type="PIRNR" id="PIRNR000774"/>
    </source>
</evidence>
<dbReference type="PROSITE" id="PS00718">
    <property type="entry name" value="SIGMA54_2"/>
    <property type="match status" value="1"/>
</dbReference>
<comment type="caution">
    <text evidence="14">The sequence shown here is derived from an EMBL/GenBank/DDBJ whole genome shotgun (WGS) entry which is preliminary data.</text>
</comment>
<dbReference type="PIRSF" id="PIRSF000774">
    <property type="entry name" value="RpoN"/>
    <property type="match status" value="1"/>
</dbReference>
<dbReference type="Proteomes" id="UP001556653">
    <property type="component" value="Unassembled WGS sequence"/>
</dbReference>
<evidence type="ECO:0000256" key="4">
    <source>
        <dbReference type="ARBA" id="ARBA00022679"/>
    </source>
</evidence>
<dbReference type="RefSeq" id="WP_367965968.1">
    <property type="nucleotide sequence ID" value="NZ_JBAKFJ010000001.1"/>
</dbReference>
<dbReference type="PROSITE" id="PS50044">
    <property type="entry name" value="SIGMA54_3"/>
    <property type="match status" value="1"/>
</dbReference>
<evidence type="ECO:0000259" key="13">
    <source>
        <dbReference type="Pfam" id="PF04963"/>
    </source>
</evidence>
<dbReference type="InterPro" id="IPR007046">
    <property type="entry name" value="RNA_pol_sigma_54_core-bd"/>
</dbReference>
<keyword evidence="7 10" id="KW-0731">Sigma factor</keyword>
<reference evidence="14 15" key="1">
    <citation type="submission" date="2024-02" db="EMBL/GenBank/DDBJ databases">
        <title>New especies of Spiribacter isolated from saline water.</title>
        <authorList>
            <person name="Leon M.J."/>
            <person name="De La Haba R."/>
            <person name="Sanchez-Porro C."/>
            <person name="Ventosa A."/>
        </authorList>
    </citation>
    <scope>NUCLEOTIDE SEQUENCE [LARGE SCALE GENOMIC DNA]</scope>
    <source>
        <strain evidence="15">ag22IC4-227</strain>
    </source>
</reference>
<dbReference type="PANTHER" id="PTHR32248:SF4">
    <property type="entry name" value="RNA POLYMERASE SIGMA-54 FACTOR"/>
    <property type="match status" value="1"/>
</dbReference>
<dbReference type="NCBIfam" id="TIGR02395">
    <property type="entry name" value="rpoN_sigma"/>
    <property type="match status" value="1"/>
</dbReference>
<dbReference type="Pfam" id="PF04963">
    <property type="entry name" value="Sigma54_CBD"/>
    <property type="match status" value="1"/>
</dbReference>
<dbReference type="Pfam" id="PF00309">
    <property type="entry name" value="Sigma54_AID"/>
    <property type="match status" value="1"/>
</dbReference>
<evidence type="ECO:0000256" key="6">
    <source>
        <dbReference type="ARBA" id="ARBA00023015"/>
    </source>
</evidence>
<organism evidence="14 15">
    <name type="scientific">Spiribacter onubensis</name>
    <dbReference type="NCBI Taxonomy" id="3122420"/>
    <lineage>
        <taxon>Bacteria</taxon>
        <taxon>Pseudomonadati</taxon>
        <taxon>Pseudomonadota</taxon>
        <taxon>Gammaproteobacteria</taxon>
        <taxon>Chromatiales</taxon>
        <taxon>Ectothiorhodospiraceae</taxon>
        <taxon>Spiribacter</taxon>
    </lineage>
</organism>
<keyword evidence="3 10" id="KW-0240">DNA-directed RNA polymerase</keyword>
<evidence type="ECO:0000256" key="11">
    <source>
        <dbReference type="SAM" id="MobiDB-lite"/>
    </source>
</evidence>
<dbReference type="PROSITE" id="PS00717">
    <property type="entry name" value="SIGMA54_1"/>
    <property type="match status" value="1"/>
</dbReference>
<keyword evidence="4 10" id="KW-0808">Transferase</keyword>
<dbReference type="Gene3D" id="1.10.10.60">
    <property type="entry name" value="Homeodomain-like"/>
    <property type="match status" value="1"/>
</dbReference>
<keyword evidence="5 10" id="KW-0548">Nucleotidyltransferase</keyword>
<keyword evidence="9 10" id="KW-0804">Transcription</keyword>
<dbReference type="InterPro" id="IPR000394">
    <property type="entry name" value="RNA_pol_sigma_54"/>
</dbReference>
<evidence type="ECO:0000259" key="12">
    <source>
        <dbReference type="Pfam" id="PF04552"/>
    </source>
</evidence>
<evidence type="ECO:0000256" key="2">
    <source>
        <dbReference type="ARBA" id="ARBA00019942"/>
    </source>
</evidence>
<accession>A0ABV3S5T2</accession>
<dbReference type="NCBIfam" id="NF004595">
    <property type="entry name" value="PRK05932.1-2"/>
    <property type="match status" value="1"/>
</dbReference>
<dbReference type="EMBL" id="JBAKFJ010000001">
    <property type="protein sequence ID" value="MEX0385483.1"/>
    <property type="molecule type" value="Genomic_DNA"/>
</dbReference>
<dbReference type="InterPro" id="IPR038709">
    <property type="entry name" value="RpoN_core-bd_sf"/>
</dbReference>
<evidence type="ECO:0000256" key="8">
    <source>
        <dbReference type="ARBA" id="ARBA00023125"/>
    </source>
</evidence>
<evidence type="ECO:0000256" key="9">
    <source>
        <dbReference type="ARBA" id="ARBA00023163"/>
    </source>
</evidence>
<dbReference type="Pfam" id="PF04552">
    <property type="entry name" value="Sigma54_DBD"/>
    <property type="match status" value="1"/>
</dbReference>
<dbReference type="PANTHER" id="PTHR32248">
    <property type="entry name" value="RNA POLYMERASE SIGMA-54 FACTOR"/>
    <property type="match status" value="1"/>
</dbReference>
<keyword evidence="8 10" id="KW-0238">DNA-binding</keyword>
<feature type="domain" description="RNA polymerase sigma factor 54 DNA-binding" evidence="12">
    <location>
        <begin position="328"/>
        <end position="485"/>
    </location>
</feature>
<dbReference type="PRINTS" id="PR00045">
    <property type="entry name" value="SIGMA54FCT"/>
</dbReference>
<comment type="similarity">
    <text evidence="1 10">Belongs to the sigma-54 factor family.</text>
</comment>